<dbReference type="NCBIfam" id="NF033674">
    <property type="entry name" value="stress_OB_fold"/>
    <property type="match status" value="1"/>
</dbReference>
<dbReference type="OrthoDB" id="598245at2"/>
<dbReference type="EMBL" id="UFRQ01000003">
    <property type="protein sequence ID" value="SUT92144.1"/>
    <property type="molecule type" value="Genomic_DNA"/>
</dbReference>
<dbReference type="InterPro" id="IPR005220">
    <property type="entry name" value="CarO-like"/>
</dbReference>
<keyword evidence="5" id="KW-1185">Reference proteome</keyword>
<dbReference type="AlphaFoldDB" id="A0A380TU57"/>
<feature type="region of interest" description="Disordered" evidence="2">
    <location>
        <begin position="219"/>
        <end position="244"/>
    </location>
</feature>
<gene>
    <name evidence="4" type="primary">ygiW</name>
    <name evidence="4" type="ORF">NCTC10801_01619</name>
</gene>
<dbReference type="SUPFAM" id="SSF101756">
    <property type="entry name" value="Hypothetical protein YgiW"/>
    <property type="match status" value="1"/>
</dbReference>
<evidence type="ECO:0000313" key="5">
    <source>
        <dbReference type="Proteomes" id="UP000254649"/>
    </source>
</evidence>
<keyword evidence="1 3" id="KW-0732">Signal</keyword>
<feature type="compositionally biased region" description="Basic and acidic residues" evidence="2">
    <location>
        <begin position="63"/>
        <end position="90"/>
    </location>
</feature>
<feature type="region of interest" description="Disordered" evidence="2">
    <location>
        <begin position="43"/>
        <end position="90"/>
    </location>
</feature>
<dbReference type="PANTHER" id="PTHR36571:SF1">
    <property type="entry name" value="PROTEIN YGIW"/>
    <property type="match status" value="1"/>
</dbReference>
<evidence type="ECO:0000256" key="2">
    <source>
        <dbReference type="SAM" id="MobiDB-lite"/>
    </source>
</evidence>
<accession>A0A380TU57</accession>
<evidence type="ECO:0000256" key="3">
    <source>
        <dbReference type="SAM" id="SignalP"/>
    </source>
</evidence>
<dbReference type="Proteomes" id="UP000254649">
    <property type="component" value="Unassembled WGS sequence"/>
</dbReference>
<evidence type="ECO:0000256" key="1">
    <source>
        <dbReference type="ARBA" id="ARBA00022729"/>
    </source>
</evidence>
<dbReference type="Pfam" id="PF04076">
    <property type="entry name" value="BOF"/>
    <property type="match status" value="1"/>
</dbReference>
<organism evidence="4 5">
    <name type="scientific">[Actinobacillus] rossii</name>
    <dbReference type="NCBI Taxonomy" id="123820"/>
    <lineage>
        <taxon>Bacteria</taxon>
        <taxon>Pseudomonadati</taxon>
        <taxon>Pseudomonadota</taxon>
        <taxon>Gammaproteobacteria</taxon>
        <taxon>Pasteurellales</taxon>
        <taxon>Pasteurellaceae</taxon>
    </lineage>
</organism>
<dbReference type="Gene3D" id="2.40.50.200">
    <property type="entry name" value="Bacterial OB-fold"/>
    <property type="match status" value="1"/>
</dbReference>
<dbReference type="PANTHER" id="PTHR36571">
    <property type="entry name" value="PROTEIN YGIW"/>
    <property type="match status" value="1"/>
</dbReference>
<feature type="chain" id="PRO_5016739643" evidence="3">
    <location>
        <begin position="24"/>
        <end position="244"/>
    </location>
</feature>
<protein>
    <submittedName>
        <fullName evidence="4">Uncharacterized conserved protein</fullName>
    </submittedName>
</protein>
<sequence>MKKRTLATLFAVTAISTALIANAETKSENFSDLTGTAQEGKIEFPSSEQVKSPNAGSFANGRMEPRGESRFEPKNGKSMNDKRDERRAEKMERKHCLMQHERMPNLFHGMMMQNHDFMHPSRNGFVSAKAPTKVSDADKWQDDQFIVLEGNIVKQVGKKDFVFKDTSGELTLEINRKAWRDGLISPEDKIRIVADVEKSWGKTEVEAFSVEKVDKPQFSKPSLDGVKGELPISAPATQTAPKAG</sequence>
<feature type="compositionally biased region" description="Polar residues" evidence="2">
    <location>
        <begin position="46"/>
        <end position="57"/>
    </location>
</feature>
<evidence type="ECO:0000313" key="4">
    <source>
        <dbReference type="EMBL" id="SUT92144.1"/>
    </source>
</evidence>
<proteinExistence type="predicted"/>
<feature type="signal peptide" evidence="3">
    <location>
        <begin position="1"/>
        <end position="23"/>
    </location>
</feature>
<feature type="compositionally biased region" description="Polar residues" evidence="2">
    <location>
        <begin position="235"/>
        <end position="244"/>
    </location>
</feature>
<name>A0A380TU57_9PAST</name>
<reference evidence="4 5" key="1">
    <citation type="submission" date="2018-06" db="EMBL/GenBank/DDBJ databases">
        <authorList>
            <consortium name="Pathogen Informatics"/>
            <person name="Doyle S."/>
        </authorList>
    </citation>
    <scope>NUCLEOTIDE SEQUENCE [LARGE SCALE GENOMIC DNA]</scope>
    <source>
        <strain evidence="4 5">NCTC10801</strain>
    </source>
</reference>
<dbReference type="InterPro" id="IPR036700">
    <property type="entry name" value="BOBF_sf"/>
</dbReference>